<comment type="caution">
    <text evidence="2">The sequence shown here is derived from an EMBL/GenBank/DDBJ whole genome shotgun (WGS) entry which is preliminary data.</text>
</comment>
<dbReference type="SMART" id="SM00471">
    <property type="entry name" value="HDc"/>
    <property type="match status" value="1"/>
</dbReference>
<dbReference type="EC" id="3.1.4.-" evidence="2"/>
<protein>
    <submittedName>
        <fullName evidence="2">HD-GYP domain-containing protein</fullName>
        <ecNumber evidence="2">3.1.4.-</ecNumber>
    </submittedName>
</protein>
<dbReference type="EMBL" id="JAXARY010000004">
    <property type="protein sequence ID" value="MDX8126849.1"/>
    <property type="molecule type" value="Genomic_DNA"/>
</dbReference>
<dbReference type="CDD" id="cd00077">
    <property type="entry name" value="HDc"/>
    <property type="match status" value="1"/>
</dbReference>
<dbReference type="PANTHER" id="PTHR43155:SF2">
    <property type="entry name" value="CYCLIC DI-GMP PHOSPHODIESTERASE PA4108"/>
    <property type="match status" value="1"/>
</dbReference>
<dbReference type="InterPro" id="IPR003607">
    <property type="entry name" value="HD/PDEase_dom"/>
</dbReference>
<evidence type="ECO:0000313" key="2">
    <source>
        <dbReference type="EMBL" id="MDX8126849.1"/>
    </source>
</evidence>
<keyword evidence="2" id="KW-0378">Hydrolase</keyword>
<gene>
    <name evidence="2" type="ORF">QLH52_06115</name>
</gene>
<dbReference type="PROSITE" id="PS51832">
    <property type="entry name" value="HD_GYP"/>
    <property type="match status" value="1"/>
</dbReference>
<dbReference type="GO" id="GO:0016787">
    <property type="term" value="F:hydrolase activity"/>
    <property type="evidence" value="ECO:0007669"/>
    <property type="project" value="UniProtKB-KW"/>
</dbReference>
<accession>A0ABU4UBZ4</accession>
<keyword evidence="3" id="KW-1185">Reference proteome</keyword>
<organism evidence="2 3">
    <name type="scientific">Methylomonas defluvii</name>
    <dbReference type="NCBI Taxonomy" id="3045149"/>
    <lineage>
        <taxon>Bacteria</taxon>
        <taxon>Pseudomonadati</taxon>
        <taxon>Pseudomonadota</taxon>
        <taxon>Gammaproteobacteria</taxon>
        <taxon>Methylococcales</taxon>
        <taxon>Methylococcaceae</taxon>
        <taxon>Methylomonas</taxon>
    </lineage>
</organism>
<proteinExistence type="predicted"/>
<evidence type="ECO:0000313" key="3">
    <source>
        <dbReference type="Proteomes" id="UP001284537"/>
    </source>
</evidence>
<reference evidence="2 3" key="1">
    <citation type="submission" date="2023-11" db="EMBL/GenBank/DDBJ databases">
        <authorList>
            <person name="Ouyang M.-Y."/>
        </authorList>
    </citation>
    <scope>NUCLEOTIDE SEQUENCE [LARGE SCALE GENOMIC DNA]</scope>
    <source>
        <strain evidence="2 3">OY6</strain>
    </source>
</reference>
<dbReference type="Proteomes" id="UP001284537">
    <property type="component" value="Unassembled WGS sequence"/>
</dbReference>
<feature type="domain" description="HD-GYP" evidence="1">
    <location>
        <begin position="5"/>
        <end position="200"/>
    </location>
</feature>
<dbReference type="SUPFAM" id="SSF109604">
    <property type="entry name" value="HD-domain/PDEase-like"/>
    <property type="match status" value="1"/>
</dbReference>
<name>A0ABU4UBZ4_9GAMM</name>
<dbReference type="InterPro" id="IPR037522">
    <property type="entry name" value="HD_GYP_dom"/>
</dbReference>
<dbReference type="RefSeq" id="WP_319960926.1">
    <property type="nucleotide sequence ID" value="NZ_JAXARY010000004.1"/>
</dbReference>
<dbReference type="PANTHER" id="PTHR43155">
    <property type="entry name" value="CYCLIC DI-GMP PHOSPHODIESTERASE PA4108-RELATED"/>
    <property type="match status" value="1"/>
</dbReference>
<sequence length="303" mass="33077">MKNTHTQDLLHTLYSMAFLVEARDPYTGGHLWRVSQYATRLALASGLSKQNAVVAGLGGFLHDLGKVGVPDSILNHTGKLSDEQYAVMKTHPALGAQVLQGHPMAPLAVDAVLGHHERIDGRGYPNGLSGRKIPEAARIVGIADAFDAMTSSRPYRQGMPVVAAIEQIEVNLEKQFDLQFGRRFIELAQSSELDGIIGHSDTGIPMHECPMCGPVVVVHRHQKVGDKVFCRVCGNGFALEKQQGKLALKPTMQKGNATDLQALIDHDLLARLLEESLPYLPADSGGGKSWLRRLRDGLWTRLD</sequence>
<evidence type="ECO:0000259" key="1">
    <source>
        <dbReference type="PROSITE" id="PS51832"/>
    </source>
</evidence>
<dbReference type="Pfam" id="PF13487">
    <property type="entry name" value="HD_5"/>
    <property type="match status" value="1"/>
</dbReference>
<dbReference type="Gene3D" id="1.10.3210.10">
    <property type="entry name" value="Hypothetical protein af1432"/>
    <property type="match status" value="1"/>
</dbReference>